<evidence type="ECO:0000256" key="1">
    <source>
        <dbReference type="ARBA" id="ARBA00011073"/>
    </source>
</evidence>
<dbReference type="Gene3D" id="3.40.50.200">
    <property type="entry name" value="Peptidase S8/S53 domain"/>
    <property type="match status" value="1"/>
</dbReference>
<comment type="caution">
    <text evidence="8">The sequence shown here is derived from an EMBL/GenBank/DDBJ whole genome shotgun (WGS) entry which is preliminary data.</text>
</comment>
<dbReference type="PANTHER" id="PTHR43806:SF67">
    <property type="entry name" value="EGF-LIKE DOMAIN-CONTAINING PROTEIN"/>
    <property type="match status" value="1"/>
</dbReference>
<proteinExistence type="inferred from homology"/>
<keyword evidence="2 5" id="KW-0645">Protease</keyword>
<feature type="region of interest" description="Disordered" evidence="6">
    <location>
        <begin position="543"/>
        <end position="602"/>
    </location>
</feature>
<evidence type="ECO:0000256" key="6">
    <source>
        <dbReference type="SAM" id="MobiDB-lite"/>
    </source>
</evidence>
<feature type="active site" description="Charge relay system" evidence="5">
    <location>
        <position position="392"/>
    </location>
</feature>
<evidence type="ECO:0000256" key="2">
    <source>
        <dbReference type="ARBA" id="ARBA00022670"/>
    </source>
</evidence>
<keyword evidence="3 5" id="KW-0378">Hydrolase</keyword>
<dbReference type="PANTHER" id="PTHR43806">
    <property type="entry name" value="PEPTIDASE S8"/>
    <property type="match status" value="1"/>
</dbReference>
<dbReference type="InterPro" id="IPR036852">
    <property type="entry name" value="Peptidase_S8/S53_dom_sf"/>
</dbReference>
<keyword evidence="9" id="KW-1185">Reference proteome</keyword>
<dbReference type="InterPro" id="IPR050131">
    <property type="entry name" value="Peptidase_S8_subtilisin-like"/>
</dbReference>
<feature type="domain" description="Peptidase S8/S53" evidence="7">
    <location>
        <begin position="169"/>
        <end position="438"/>
    </location>
</feature>
<dbReference type="InterPro" id="IPR015500">
    <property type="entry name" value="Peptidase_S8_subtilisin-rel"/>
</dbReference>
<dbReference type="PRINTS" id="PR00723">
    <property type="entry name" value="SUBTILISIN"/>
</dbReference>
<dbReference type="EMBL" id="JAQNDN010000022">
    <property type="protein sequence ID" value="MDC0673568.1"/>
    <property type="molecule type" value="Genomic_DNA"/>
</dbReference>
<organism evidence="8 9">
    <name type="scientific">Nannocystis radixulma</name>
    <dbReference type="NCBI Taxonomy" id="2995305"/>
    <lineage>
        <taxon>Bacteria</taxon>
        <taxon>Pseudomonadati</taxon>
        <taxon>Myxococcota</taxon>
        <taxon>Polyangia</taxon>
        <taxon>Nannocystales</taxon>
        <taxon>Nannocystaceae</taxon>
        <taxon>Nannocystis</taxon>
    </lineage>
</organism>
<dbReference type="Pfam" id="PF11617">
    <property type="entry name" value="Cu-binding_MopE"/>
    <property type="match status" value="2"/>
</dbReference>
<dbReference type="InterPro" id="IPR021655">
    <property type="entry name" value="Put_metal-bd"/>
</dbReference>
<dbReference type="InterPro" id="IPR024038">
    <property type="entry name" value="MYXO-CTERM"/>
</dbReference>
<keyword evidence="4 5" id="KW-0720">Serine protease</keyword>
<dbReference type="SUPFAM" id="SSF52743">
    <property type="entry name" value="Subtilisin-like"/>
    <property type="match status" value="1"/>
</dbReference>
<name>A0ABT5BJI9_9BACT</name>
<dbReference type="InterPro" id="IPR023828">
    <property type="entry name" value="Peptidase_S8_Ser-AS"/>
</dbReference>
<evidence type="ECO:0000256" key="5">
    <source>
        <dbReference type="PROSITE-ProRule" id="PRU01240"/>
    </source>
</evidence>
<dbReference type="Pfam" id="PF00082">
    <property type="entry name" value="Peptidase_S8"/>
    <property type="match status" value="1"/>
</dbReference>
<feature type="active site" description="Charge relay system" evidence="5">
    <location>
        <position position="219"/>
    </location>
</feature>
<dbReference type="InterPro" id="IPR000209">
    <property type="entry name" value="Peptidase_S8/S53_dom"/>
</dbReference>
<evidence type="ECO:0000256" key="3">
    <source>
        <dbReference type="ARBA" id="ARBA00022801"/>
    </source>
</evidence>
<evidence type="ECO:0000256" key="4">
    <source>
        <dbReference type="ARBA" id="ARBA00022825"/>
    </source>
</evidence>
<sequence>MLQIAALVIATGLVARAPSPPAVEPPMWVFFADKQVSATELEAVLSRQERELAPRALRRRMRVRGDRGVDVRDLPPADAYVQSVAATGARVRMSSRWLNAVSVEADAGQRSAIAGLPFVARLQPVARTRRNDHRPTLADEARTTAAFGVAEVQLEMLNVPAMRECGLTGAGVVVGVQDSGFSLGHQAFAGLNVLAARDFVQGDDVVADEPGDDEGQDRHGTIVLSLIAGDDGEQFSGVAPGVSVLLAKTERIGEEMPYEEDLYVAGLEWLEGMGADMFTASLGYYEWYTWEQLDGKTAVVSQAAAVALANGLIMFTANGNEGPEPGTLIAPADVDGIIALGATNLDGVIADFSSRGPTFDGRVKPDLLAPGKDVWVAQPGTVGEYQQANGTSLATPLAAGVGALLLEAYPDLTPTKMLELLRATASHPDAPDNEGGWGMIDGLAAAGLYCTCTDGDGDGHFAVACGGDDCDDGDATSHPGATEVCDGRDNDCDAAVPADEADGDGDGVRGCAGDCDDADPARWPGAAEVDDCIDNDCDGQVEPACAPTTGASGTGGDSESGESGEPPTTGTTGTTGTTEPESAGEASDSGAPASGEGGCGCATNDGTTSAWLLLALAALPRRRTRSRGRRAE</sequence>
<reference evidence="8 9" key="1">
    <citation type="submission" date="2022-11" db="EMBL/GenBank/DDBJ databases">
        <title>Minimal conservation of predation-associated metabolite biosynthetic gene clusters underscores biosynthetic potential of Myxococcota including descriptions for ten novel species: Archangium lansinium sp. nov., Myxococcus landrumus sp. nov., Nannocystis bai.</title>
        <authorList>
            <person name="Ahearne A."/>
            <person name="Stevens C."/>
            <person name="Dowd S."/>
        </authorList>
    </citation>
    <scope>NUCLEOTIDE SEQUENCE [LARGE SCALE GENOMIC DNA]</scope>
    <source>
        <strain evidence="8 9">NCELM</strain>
    </source>
</reference>
<feature type="compositionally biased region" description="Low complexity" evidence="6">
    <location>
        <begin position="561"/>
        <end position="586"/>
    </location>
</feature>
<dbReference type="PROSITE" id="PS00138">
    <property type="entry name" value="SUBTILASE_SER"/>
    <property type="match status" value="1"/>
</dbReference>
<feature type="active site" description="Charge relay system" evidence="5">
    <location>
        <position position="178"/>
    </location>
</feature>
<dbReference type="NCBIfam" id="TIGR03901">
    <property type="entry name" value="MYXO-CTERM"/>
    <property type="match status" value="1"/>
</dbReference>
<dbReference type="Proteomes" id="UP001217838">
    <property type="component" value="Unassembled WGS sequence"/>
</dbReference>
<protein>
    <submittedName>
        <fullName evidence="8">S8 family serine peptidase</fullName>
    </submittedName>
</protein>
<evidence type="ECO:0000313" key="8">
    <source>
        <dbReference type="EMBL" id="MDC0673568.1"/>
    </source>
</evidence>
<gene>
    <name evidence="8" type="ORF">POL58_37835</name>
</gene>
<dbReference type="RefSeq" id="WP_272006818.1">
    <property type="nucleotide sequence ID" value="NZ_JAQNDN010000022.1"/>
</dbReference>
<comment type="similarity">
    <text evidence="1 5">Belongs to the peptidase S8 family.</text>
</comment>
<evidence type="ECO:0000313" key="9">
    <source>
        <dbReference type="Proteomes" id="UP001217838"/>
    </source>
</evidence>
<accession>A0ABT5BJI9</accession>
<dbReference type="PROSITE" id="PS51892">
    <property type="entry name" value="SUBTILASE"/>
    <property type="match status" value="1"/>
</dbReference>
<evidence type="ECO:0000259" key="7">
    <source>
        <dbReference type="Pfam" id="PF00082"/>
    </source>
</evidence>